<proteinExistence type="predicted"/>
<feature type="region of interest" description="Disordered" evidence="1">
    <location>
        <begin position="644"/>
        <end position="690"/>
    </location>
</feature>
<dbReference type="AlphaFoldDB" id="K0QZ10"/>
<dbReference type="Proteomes" id="UP000266841">
    <property type="component" value="Unassembled WGS sequence"/>
</dbReference>
<evidence type="ECO:0000256" key="1">
    <source>
        <dbReference type="SAM" id="MobiDB-lite"/>
    </source>
</evidence>
<name>K0QZ10_THAOC</name>
<dbReference type="EMBL" id="AGNL01049382">
    <property type="protein sequence ID" value="EJK44663.1"/>
    <property type="molecule type" value="Genomic_DNA"/>
</dbReference>
<feature type="region of interest" description="Disordered" evidence="1">
    <location>
        <begin position="135"/>
        <end position="157"/>
    </location>
</feature>
<gene>
    <name evidence="2" type="ORF">THAOC_36780</name>
</gene>
<feature type="compositionally biased region" description="Basic and acidic residues" evidence="1">
    <location>
        <begin position="139"/>
        <end position="152"/>
    </location>
</feature>
<evidence type="ECO:0000313" key="3">
    <source>
        <dbReference type="Proteomes" id="UP000266841"/>
    </source>
</evidence>
<organism evidence="2 3">
    <name type="scientific">Thalassiosira oceanica</name>
    <name type="common">Marine diatom</name>
    <dbReference type="NCBI Taxonomy" id="159749"/>
    <lineage>
        <taxon>Eukaryota</taxon>
        <taxon>Sar</taxon>
        <taxon>Stramenopiles</taxon>
        <taxon>Ochrophyta</taxon>
        <taxon>Bacillariophyta</taxon>
        <taxon>Coscinodiscophyceae</taxon>
        <taxon>Thalassiosirophycidae</taxon>
        <taxon>Thalassiosirales</taxon>
        <taxon>Thalassiosiraceae</taxon>
        <taxon>Thalassiosira</taxon>
    </lineage>
</organism>
<comment type="caution">
    <text evidence="2">The sequence shown here is derived from an EMBL/GenBank/DDBJ whole genome shotgun (WGS) entry which is preliminary data.</text>
</comment>
<feature type="region of interest" description="Disordered" evidence="1">
    <location>
        <begin position="218"/>
        <end position="245"/>
    </location>
</feature>
<sequence length="708" mass="79361">MSSNGRRTLTHNGSRLEGRGSRVNEYSTWFCLGAKRWRRWGAAARARAACRSANAANIYLMATKKGRGCIRAAIAAMHTQMWFPLEGTKVDADSGILSPKKMKCDHVTPEENELEFGGEAENFEVEDQEATCQYVSRSQVERQEEEDRRSPQEEGVGYVVDATFARQNLTELAQQAFQRESRSRNKVENLDDLSEIDEAEFGGVTSDDLIAEECDDDTDYLPETQSDSDGSDGEPQGTTTSPVADFFDSWDGVRFIDDATKLKTHKIPAKLDPDLVPDLYVAMLSLMDILKDCSDTIIFDKVMIWATSFASENKGIFSDIAPNLKTRRAPFLADLRKMYGESLPPKPVVEHVRLPSNNVASVPTFSFPEIVLHWLDDDKLRSDGYLQTESDNFNKETFTPIVPIVDTTRMEENMKLQKEICAEAAREAGVLDELEAGIPQFTDLNWSGRRIEQLIKYKDTTRGYTKDVVVTGVTTVEIPTGSKSKLIVRSTPNIRGKPWVDWVVVKWPKHEIEGGSDNQFCIARVHGFVRYEVDDYPTFAKRHGIKRKDKADKQLYVVIDAATEFVDINKLGTDIVHHFEINESDKGLHIFPVGCIARGIAVVTDFKSKTSAHFLAVAPRKSWSNLFTSRIRCLRSELLNSESHSESDVETMASEDESTVSGSFDDISIEDTDDDEADIETEEASKDMSDIVKGMLDSCEGAQPKKLI</sequence>
<evidence type="ECO:0000313" key="2">
    <source>
        <dbReference type="EMBL" id="EJK44663.1"/>
    </source>
</evidence>
<accession>K0QZ10</accession>
<reference evidence="2 3" key="1">
    <citation type="journal article" date="2012" name="Genome Biol.">
        <title>Genome and low-iron response of an oceanic diatom adapted to chronic iron limitation.</title>
        <authorList>
            <person name="Lommer M."/>
            <person name="Specht M."/>
            <person name="Roy A.S."/>
            <person name="Kraemer L."/>
            <person name="Andreson R."/>
            <person name="Gutowska M.A."/>
            <person name="Wolf J."/>
            <person name="Bergner S.V."/>
            <person name="Schilhabel M.B."/>
            <person name="Klostermeier U.C."/>
            <person name="Beiko R.G."/>
            <person name="Rosenstiel P."/>
            <person name="Hippler M."/>
            <person name="Laroche J."/>
        </authorList>
    </citation>
    <scope>NUCLEOTIDE SEQUENCE [LARGE SCALE GENOMIC DNA]</scope>
    <source>
        <strain evidence="2 3">CCMP1005</strain>
    </source>
</reference>
<protein>
    <submittedName>
        <fullName evidence="2">Uncharacterized protein</fullName>
    </submittedName>
</protein>
<feature type="compositionally biased region" description="Acidic residues" evidence="1">
    <location>
        <begin position="667"/>
        <end position="682"/>
    </location>
</feature>
<keyword evidence="3" id="KW-1185">Reference proteome</keyword>